<dbReference type="EMBL" id="JACSDY010000006">
    <property type="protein sequence ID" value="KAF7425099.1"/>
    <property type="molecule type" value="Genomic_DNA"/>
</dbReference>
<dbReference type="Proteomes" id="UP000600918">
    <property type="component" value="Unassembled WGS sequence"/>
</dbReference>
<evidence type="ECO:0000256" key="1">
    <source>
        <dbReference type="SAM" id="MobiDB-lite"/>
    </source>
</evidence>
<evidence type="ECO:0000313" key="3">
    <source>
        <dbReference type="Proteomes" id="UP000600918"/>
    </source>
</evidence>
<feature type="compositionally biased region" description="Basic and acidic residues" evidence="1">
    <location>
        <begin position="36"/>
        <end position="59"/>
    </location>
</feature>
<dbReference type="AlphaFoldDB" id="A0A834U9P6"/>
<keyword evidence="3" id="KW-1185">Reference proteome</keyword>
<reference evidence="2" key="1">
    <citation type="journal article" date="2020" name="G3 (Bethesda)">
        <title>High-Quality Assemblies for Three Invasive Social Wasps from the &lt;i&gt;Vespula&lt;/i&gt; Genus.</title>
        <authorList>
            <person name="Harrop T.W.R."/>
            <person name="Guhlin J."/>
            <person name="McLaughlin G.M."/>
            <person name="Permina E."/>
            <person name="Stockwell P."/>
            <person name="Gilligan J."/>
            <person name="Le Lec M.F."/>
            <person name="Gruber M.A.M."/>
            <person name="Quinn O."/>
            <person name="Lovegrove M."/>
            <person name="Duncan E.J."/>
            <person name="Remnant E.J."/>
            <person name="Van Eeckhoven J."/>
            <person name="Graham B."/>
            <person name="Knapp R.A."/>
            <person name="Langford K.W."/>
            <person name="Kronenberg Z."/>
            <person name="Press M.O."/>
            <person name="Eacker S.M."/>
            <person name="Wilson-Rankin E.E."/>
            <person name="Purcell J."/>
            <person name="Lester P.J."/>
            <person name="Dearden P.K."/>
        </authorList>
    </citation>
    <scope>NUCLEOTIDE SEQUENCE</scope>
    <source>
        <strain evidence="2">Volc-1</strain>
    </source>
</reference>
<comment type="caution">
    <text evidence="2">The sequence shown here is derived from an EMBL/GenBank/DDBJ whole genome shotgun (WGS) entry which is preliminary data.</text>
</comment>
<name>A0A834U9P6_VESPE</name>
<protein>
    <submittedName>
        <fullName evidence="2">Uncharacterized protein</fullName>
    </submittedName>
</protein>
<feature type="region of interest" description="Disordered" evidence="1">
    <location>
        <begin position="1"/>
        <end position="136"/>
    </location>
</feature>
<organism evidence="2 3">
    <name type="scientific">Vespula pensylvanica</name>
    <name type="common">Western yellow jacket</name>
    <name type="synonym">Wasp</name>
    <dbReference type="NCBI Taxonomy" id="30213"/>
    <lineage>
        <taxon>Eukaryota</taxon>
        <taxon>Metazoa</taxon>
        <taxon>Ecdysozoa</taxon>
        <taxon>Arthropoda</taxon>
        <taxon>Hexapoda</taxon>
        <taxon>Insecta</taxon>
        <taxon>Pterygota</taxon>
        <taxon>Neoptera</taxon>
        <taxon>Endopterygota</taxon>
        <taxon>Hymenoptera</taxon>
        <taxon>Apocrita</taxon>
        <taxon>Aculeata</taxon>
        <taxon>Vespoidea</taxon>
        <taxon>Vespidae</taxon>
        <taxon>Vespinae</taxon>
        <taxon>Vespula</taxon>
    </lineage>
</organism>
<feature type="compositionally biased region" description="Polar residues" evidence="1">
    <location>
        <begin position="1"/>
        <end position="10"/>
    </location>
</feature>
<sequence>MAAPGSSSEPIGSADASGDSHANATPPLLYSPSSRRQRDDKEIEEEGKEKVREKSRVDAIEEVSGASALSEDRGPRMSCNNGALKRSESLSHRNGQSPSAASQLSRGKTIKRDARMLSRIRPTSPGRTKGTASSSN</sequence>
<proteinExistence type="predicted"/>
<gene>
    <name evidence="2" type="ORF">H0235_007537</name>
</gene>
<feature type="compositionally biased region" description="Polar residues" evidence="1">
    <location>
        <begin position="92"/>
        <end position="106"/>
    </location>
</feature>
<evidence type="ECO:0000313" key="2">
    <source>
        <dbReference type="EMBL" id="KAF7425099.1"/>
    </source>
</evidence>
<accession>A0A834U9P6</accession>